<dbReference type="GO" id="GO:0016829">
    <property type="term" value="F:lyase activity"/>
    <property type="evidence" value="ECO:0007669"/>
    <property type="project" value="UniProtKB-KW"/>
</dbReference>
<organism evidence="2 3">
    <name type="scientific">Pseudomarimonas arenosa</name>
    <dbReference type="NCBI Taxonomy" id="2774145"/>
    <lineage>
        <taxon>Bacteria</taxon>
        <taxon>Pseudomonadati</taxon>
        <taxon>Pseudomonadota</taxon>
        <taxon>Gammaproteobacteria</taxon>
        <taxon>Lysobacterales</taxon>
        <taxon>Lysobacteraceae</taxon>
        <taxon>Pseudomarimonas</taxon>
    </lineage>
</organism>
<name>A0AAW3ZPW9_9GAMM</name>
<keyword evidence="2" id="KW-0456">Lyase</keyword>
<keyword evidence="1" id="KW-0732">Signal</keyword>
<feature type="chain" id="PRO_5043901795" evidence="1">
    <location>
        <begin position="28"/>
        <end position="349"/>
    </location>
</feature>
<reference evidence="2 3" key="1">
    <citation type="submission" date="2020-09" db="EMBL/GenBank/DDBJ databases">
        <title>Pseudoxanthomonas sp. CAU 1598 isolated from sand of Yaerae Beach.</title>
        <authorList>
            <person name="Kim W."/>
        </authorList>
    </citation>
    <scope>NUCLEOTIDE SEQUENCE [LARGE SCALE GENOMIC DNA]</scope>
    <source>
        <strain evidence="2 3">CAU 1598</strain>
    </source>
</reference>
<dbReference type="RefSeq" id="WP_192029763.1">
    <property type="nucleotide sequence ID" value="NZ_JACYTR010000021.1"/>
</dbReference>
<accession>A0AAW3ZPW9</accession>
<protein>
    <submittedName>
        <fullName evidence="2">Lyase</fullName>
    </submittedName>
</protein>
<dbReference type="SUPFAM" id="SSF63825">
    <property type="entry name" value="YWTD domain"/>
    <property type="match status" value="1"/>
</dbReference>
<dbReference type="EMBL" id="JACYTR010000021">
    <property type="protein sequence ID" value="MBD8526341.1"/>
    <property type="molecule type" value="Genomic_DNA"/>
</dbReference>
<proteinExistence type="predicted"/>
<gene>
    <name evidence="2" type="ORF">IFO71_11395</name>
</gene>
<dbReference type="Proteomes" id="UP000613768">
    <property type="component" value="Unassembled WGS sequence"/>
</dbReference>
<dbReference type="Pfam" id="PF24684">
    <property type="entry name" value="Vgb_lyase"/>
    <property type="match status" value="1"/>
</dbReference>
<dbReference type="SUPFAM" id="SSF63829">
    <property type="entry name" value="Calcium-dependent phosphotriesterase"/>
    <property type="match status" value="1"/>
</dbReference>
<dbReference type="InterPro" id="IPR015943">
    <property type="entry name" value="WD40/YVTN_repeat-like_dom_sf"/>
</dbReference>
<keyword evidence="3" id="KW-1185">Reference proteome</keyword>
<feature type="signal peptide" evidence="1">
    <location>
        <begin position="1"/>
        <end position="27"/>
    </location>
</feature>
<comment type="caution">
    <text evidence="2">The sequence shown here is derived from an EMBL/GenBank/DDBJ whole genome shotgun (WGS) entry which is preliminary data.</text>
</comment>
<sequence length="349" mass="38339">MRATTRAISSWFSLALLTALIVGSAPAAASAASPKMTEWTVPYPDSRPRDPSVGRDWRIWFVGQTDNYLGVFNPQSHSFNRIALPTGTRPHSALVGPDGDIWVAGNGNGTLLRYTSDGQLRTTISVPESAGLSTRDPHTLAFDGHGGLWFTMQNGNAVGHLQVDSGELRVVPMKTPQSRPYGLIRDHQGNAWVVLFAGGKLVRIGHGDFQLSEFTLPREHARPRRVAIDSQGLIWYVDYAQDYLGHFDPRSSAFSEWRLPEEQRPAAPYAMAIDASDRVWLFLTAPQPNKVLSFDRARQQFSEAITLQSGGGAVRHAEFHPDSDSIWFGTDRNTLGQLRVSSAADGSSD</sequence>
<evidence type="ECO:0000313" key="2">
    <source>
        <dbReference type="EMBL" id="MBD8526341.1"/>
    </source>
</evidence>
<evidence type="ECO:0000256" key="1">
    <source>
        <dbReference type="SAM" id="SignalP"/>
    </source>
</evidence>
<dbReference type="PANTHER" id="PTHR40274:SF3">
    <property type="entry name" value="VIRGINIAMYCIN B LYASE"/>
    <property type="match status" value="1"/>
</dbReference>
<dbReference type="PANTHER" id="PTHR40274">
    <property type="entry name" value="VIRGINIAMYCIN B LYASE"/>
    <property type="match status" value="1"/>
</dbReference>
<evidence type="ECO:0000313" key="3">
    <source>
        <dbReference type="Proteomes" id="UP000613768"/>
    </source>
</evidence>
<dbReference type="AlphaFoldDB" id="A0AAW3ZPW9"/>
<dbReference type="InterPro" id="IPR051344">
    <property type="entry name" value="Vgb"/>
</dbReference>
<dbReference type="Gene3D" id="2.130.10.10">
    <property type="entry name" value="YVTN repeat-like/Quinoprotein amine dehydrogenase"/>
    <property type="match status" value="2"/>
</dbReference>